<gene>
    <name evidence="2" type="ORF">INF35_06570</name>
</gene>
<protein>
    <submittedName>
        <fullName evidence="2">AAA family ATPase</fullName>
    </submittedName>
</protein>
<evidence type="ECO:0000313" key="2">
    <source>
        <dbReference type="EMBL" id="MBE5037442.1"/>
    </source>
</evidence>
<dbReference type="Proteomes" id="UP000768567">
    <property type="component" value="Unassembled WGS sequence"/>
</dbReference>
<name>A0ABR9R2Q9_9FIRM</name>
<dbReference type="SUPFAM" id="SSF52540">
    <property type="entry name" value="P-loop containing nucleoside triphosphate hydrolases"/>
    <property type="match status" value="1"/>
</dbReference>
<evidence type="ECO:0000313" key="3">
    <source>
        <dbReference type="Proteomes" id="UP000768567"/>
    </source>
</evidence>
<feature type="domain" description="ATPase dynein-related AAA" evidence="1">
    <location>
        <begin position="60"/>
        <end position="192"/>
    </location>
</feature>
<proteinExistence type="predicted"/>
<dbReference type="InterPro" id="IPR011704">
    <property type="entry name" value="ATPase_dyneun-rel_AAA"/>
</dbReference>
<sequence length="304" mass="33771">MLDFLKEEGVDPAVIEGIAAFRAAHPVPEGMAQRVPDPKYRYYGREVWNQAATVLLCGENLLLAGPKATGKNVLAENLARAFGRPCWDVSFHINMDASYLIGSDTFNGEKVVFAPGPVYQCARYGGFGVLDEINMAKNEALAVLHATLDYRRCIDVPGYDLIQVDPAARFIGTMNYGYAGTRELNEALVSRFAVLDLPLISEDDMNKLLRHHFPRMSPRYAGQFVQLFYDLHKKADSAEISARAVDLRGLLDALRLMERGLDAASALDLCITNKTFDPYEKTLIRDVIAARIPKNLDRAKVFPG</sequence>
<dbReference type="RefSeq" id="WP_193500794.1">
    <property type="nucleotide sequence ID" value="NZ_JADCKC010000002.1"/>
</dbReference>
<accession>A0ABR9R2Q9</accession>
<dbReference type="InterPro" id="IPR027417">
    <property type="entry name" value="P-loop_NTPase"/>
</dbReference>
<dbReference type="Pfam" id="PF07728">
    <property type="entry name" value="AAA_5"/>
    <property type="match status" value="1"/>
</dbReference>
<evidence type="ECO:0000259" key="1">
    <source>
        <dbReference type="Pfam" id="PF07728"/>
    </source>
</evidence>
<keyword evidence="3" id="KW-1185">Reference proteome</keyword>
<comment type="caution">
    <text evidence="2">The sequence shown here is derived from an EMBL/GenBank/DDBJ whole genome shotgun (WGS) entry which is preliminary data.</text>
</comment>
<dbReference type="EMBL" id="JADCKC010000002">
    <property type="protein sequence ID" value="MBE5037442.1"/>
    <property type="molecule type" value="Genomic_DNA"/>
</dbReference>
<organism evidence="2 3">
    <name type="scientific">Gemmiger gallinarum</name>
    <dbReference type="NCBI Taxonomy" id="2779354"/>
    <lineage>
        <taxon>Bacteria</taxon>
        <taxon>Bacillati</taxon>
        <taxon>Bacillota</taxon>
        <taxon>Clostridia</taxon>
        <taxon>Eubacteriales</taxon>
        <taxon>Gemmiger</taxon>
    </lineage>
</organism>
<dbReference type="InterPro" id="IPR050764">
    <property type="entry name" value="CbbQ/NirQ/NorQ/GpvN"/>
</dbReference>
<reference evidence="2 3" key="1">
    <citation type="submission" date="2020-10" db="EMBL/GenBank/DDBJ databases">
        <title>ChiBAC.</title>
        <authorList>
            <person name="Zenner C."/>
            <person name="Hitch T.C.A."/>
            <person name="Clavel T."/>
        </authorList>
    </citation>
    <scope>NUCLEOTIDE SEQUENCE [LARGE SCALE GENOMIC DNA]</scope>
    <source>
        <strain evidence="2 3">DSM 109015</strain>
    </source>
</reference>
<dbReference type="Gene3D" id="3.40.50.300">
    <property type="entry name" value="P-loop containing nucleotide triphosphate hydrolases"/>
    <property type="match status" value="1"/>
</dbReference>
<dbReference type="PANTHER" id="PTHR42759:SF1">
    <property type="entry name" value="MAGNESIUM-CHELATASE SUBUNIT CHLD"/>
    <property type="match status" value="1"/>
</dbReference>
<dbReference type="PANTHER" id="PTHR42759">
    <property type="entry name" value="MOXR FAMILY PROTEIN"/>
    <property type="match status" value="1"/>
</dbReference>